<dbReference type="InterPro" id="IPR052559">
    <property type="entry name" value="V-haloperoxidase"/>
</dbReference>
<dbReference type="SUPFAM" id="SSF48317">
    <property type="entry name" value="Acid phosphatase/Vanadium-dependent haloperoxidase"/>
    <property type="match status" value="1"/>
</dbReference>
<dbReference type="InterPro" id="IPR036938">
    <property type="entry name" value="PAP2/HPO_sf"/>
</dbReference>
<feature type="domain" description="Vanadium-dependent haloperoxidase NapH1-like second helical-bundle" evidence="3">
    <location>
        <begin position="354"/>
        <end position="523"/>
    </location>
</feature>
<dbReference type="InterPro" id="IPR006311">
    <property type="entry name" value="TAT_signal"/>
</dbReference>
<dbReference type="PANTHER" id="PTHR34599:SF2">
    <property type="entry name" value="TRAF-TYPE DOMAIN-CONTAINING PROTEIN"/>
    <property type="match status" value="1"/>
</dbReference>
<organism evidence="4 5">
    <name type="scientific">Streptomyces synnematoformans</name>
    <dbReference type="NCBI Taxonomy" id="415721"/>
    <lineage>
        <taxon>Bacteria</taxon>
        <taxon>Bacillati</taxon>
        <taxon>Actinomycetota</taxon>
        <taxon>Actinomycetes</taxon>
        <taxon>Kitasatosporales</taxon>
        <taxon>Streptomycetaceae</taxon>
        <taxon>Streptomyces</taxon>
    </lineage>
</organism>
<reference evidence="4 5" key="1">
    <citation type="journal article" date="2019" name="Int. J. Syst. Evol. Microbiol.">
        <title>The Global Catalogue of Microorganisms (GCM) 10K type strain sequencing project: providing services to taxonomists for standard genome sequencing and annotation.</title>
        <authorList>
            <consortium name="The Broad Institute Genomics Platform"/>
            <consortium name="The Broad Institute Genome Sequencing Center for Infectious Disease"/>
            <person name="Wu L."/>
            <person name="Ma J."/>
        </authorList>
    </citation>
    <scope>NUCLEOTIDE SEQUENCE [LARGE SCALE GENOMIC DNA]</scope>
    <source>
        <strain evidence="4 5">JCM 15481</strain>
    </source>
</reference>
<dbReference type="RefSeq" id="WP_344290970.1">
    <property type="nucleotide sequence ID" value="NZ_BAAAPF010000112.1"/>
</dbReference>
<protein>
    <recommendedName>
        <fullName evidence="6">Vanadium-dependent haloperoxidase</fullName>
    </recommendedName>
</protein>
<dbReference type="Gene3D" id="1.10.606.20">
    <property type="match status" value="1"/>
</dbReference>
<feature type="domain" description="DUF6851" evidence="2">
    <location>
        <begin position="94"/>
        <end position="231"/>
    </location>
</feature>
<dbReference type="Pfam" id="PF21167">
    <property type="entry name" value="DUF6851"/>
    <property type="match status" value="1"/>
</dbReference>
<evidence type="ECO:0000259" key="3">
    <source>
        <dbReference type="Pfam" id="PF22778"/>
    </source>
</evidence>
<gene>
    <name evidence="4" type="ORF">GCM10009802_35350</name>
</gene>
<evidence type="ECO:0008006" key="6">
    <source>
        <dbReference type="Google" id="ProtNLM"/>
    </source>
</evidence>
<keyword evidence="1" id="KW-0732">Signal</keyword>
<proteinExistence type="predicted"/>
<evidence type="ECO:0000256" key="1">
    <source>
        <dbReference type="SAM" id="SignalP"/>
    </source>
</evidence>
<dbReference type="EMBL" id="BAAAPF010000112">
    <property type="protein sequence ID" value="GAA2128219.1"/>
    <property type="molecule type" value="Genomic_DNA"/>
</dbReference>
<comment type="caution">
    <text evidence="4">The sequence shown here is derived from an EMBL/GenBank/DDBJ whole genome shotgun (WGS) entry which is preliminary data.</text>
</comment>
<dbReference type="InterPro" id="IPR049283">
    <property type="entry name" value="DUF6851"/>
</dbReference>
<evidence type="ECO:0000313" key="4">
    <source>
        <dbReference type="EMBL" id="GAA2128219.1"/>
    </source>
</evidence>
<feature type="signal peptide" evidence="1">
    <location>
        <begin position="1"/>
        <end position="38"/>
    </location>
</feature>
<dbReference type="Proteomes" id="UP001500443">
    <property type="component" value="Unassembled WGS sequence"/>
</dbReference>
<evidence type="ECO:0000259" key="2">
    <source>
        <dbReference type="Pfam" id="PF21167"/>
    </source>
</evidence>
<dbReference type="InterPro" id="IPR055161">
    <property type="entry name" value="NapH1-like_2nd"/>
</dbReference>
<dbReference type="Pfam" id="PF22778">
    <property type="entry name" value="VCPO_2nd"/>
    <property type="match status" value="1"/>
</dbReference>
<sequence>MTSGHSPVSGFAPRRRSLLIGGASTAALASLGAGTAAAAEGGAKAAQAEFDLDKDNYIEWFQPEDDGAGVSPSSEIFGPMDVTVFLWINHLTGLGWFDAVAPYHETAVGVHSRIPRRPASESATNRNMNIACIYSQYQLVKEVIPSRVQPMRDLIASIGLDPDDDSTDPASPVGIGNIAGRSVFEARKTDGMNFLGYEGRRRYNPRPWADYTGYRPVNTPFDVVNPSRWQPQLQPHNGRRVGGGPGDLGIWVAQHFVTPQLRLVKPHIYDDPRDFRVPPPRHIDHRRPRSFRRSADEVLEASAALTDEQKAIAEVMDNKIWGIGHSALVIARKHDQNGELGVQGWAQFVLEHLLATFDPLIAVWNEKTKYDSARPVTVIQHVYGRRRVTSWGGPGMGTVDDMPADEWTSYLPVGDHQEYPSGSTTLCAAASQCARRYFGSDELDWKFTFPAGSARTEPGVVPAKDIELHFPTWTDFTNKCASSRVWGGVHFRKTVETSMAFGEQFGDLAHEFVQKHIRGEVED</sequence>
<dbReference type="PANTHER" id="PTHR34599">
    <property type="entry name" value="PEROXIDASE-RELATED"/>
    <property type="match status" value="1"/>
</dbReference>
<accession>A0ABN2YJ96</accession>
<keyword evidence="5" id="KW-1185">Reference proteome</keyword>
<evidence type="ECO:0000313" key="5">
    <source>
        <dbReference type="Proteomes" id="UP001500443"/>
    </source>
</evidence>
<name>A0ABN2YJ96_9ACTN</name>
<feature type="chain" id="PRO_5046101452" description="Vanadium-dependent haloperoxidase" evidence="1">
    <location>
        <begin position="39"/>
        <end position="523"/>
    </location>
</feature>
<dbReference type="PROSITE" id="PS51318">
    <property type="entry name" value="TAT"/>
    <property type="match status" value="1"/>
</dbReference>